<dbReference type="EMBL" id="BSXW01012662">
    <property type="protein sequence ID" value="GMF66439.1"/>
    <property type="molecule type" value="Genomic_DNA"/>
</dbReference>
<dbReference type="AlphaFoldDB" id="A0A9W6YJA7"/>
<reference evidence="1" key="1">
    <citation type="submission" date="2023-04" db="EMBL/GenBank/DDBJ databases">
        <title>Phytophthora lilii NBRC 32176.</title>
        <authorList>
            <person name="Ichikawa N."/>
            <person name="Sato H."/>
            <person name="Tonouchi N."/>
        </authorList>
    </citation>
    <scope>NUCLEOTIDE SEQUENCE</scope>
    <source>
        <strain evidence="1">NBRC 32176</strain>
    </source>
</reference>
<evidence type="ECO:0000313" key="2">
    <source>
        <dbReference type="Proteomes" id="UP001165083"/>
    </source>
</evidence>
<keyword evidence="2" id="KW-1185">Reference proteome</keyword>
<protein>
    <submittedName>
        <fullName evidence="1">Unnamed protein product</fullName>
    </submittedName>
</protein>
<comment type="caution">
    <text evidence="1">The sequence shown here is derived from an EMBL/GenBank/DDBJ whole genome shotgun (WGS) entry which is preliminary data.</text>
</comment>
<gene>
    <name evidence="1" type="ORF">Plil01_001886700</name>
</gene>
<proteinExistence type="predicted"/>
<evidence type="ECO:0000313" key="1">
    <source>
        <dbReference type="EMBL" id="GMF66439.1"/>
    </source>
</evidence>
<organism evidence="1 2">
    <name type="scientific">Phytophthora lilii</name>
    <dbReference type="NCBI Taxonomy" id="2077276"/>
    <lineage>
        <taxon>Eukaryota</taxon>
        <taxon>Sar</taxon>
        <taxon>Stramenopiles</taxon>
        <taxon>Oomycota</taxon>
        <taxon>Peronosporomycetes</taxon>
        <taxon>Peronosporales</taxon>
        <taxon>Peronosporaceae</taxon>
        <taxon>Phytophthora</taxon>
    </lineage>
</organism>
<accession>A0A9W6YJA7</accession>
<name>A0A9W6YJA7_9STRA</name>
<sequence>MELVKPITSDHDLIELAKRIGVHLDDIFESNEIAKPLPKKGSYLVLLRPPNLDVGHWTAVHNGEYFDSMGEAAPTKYGVGRYNTKQYQGTYGDYCGPFCMLWLYSKQYKRPDTISSDVPAPKLTKALKTGKLSLTANQLKGSGSVIHLHPASYEKALKARKAGRGVRLDITPFKFVKDSGLLSKGLDATVPALATAFGALQAAIPARAAIKSLTGVGLYDSDSDVEKEGGRVSVADVKKAAKNALSYAKRKGVLTDAVDAGEKYLLSKATKPEHETLIKSVRGEVKRRYGVGVSKKTSNSIQK</sequence>
<dbReference type="Proteomes" id="UP001165083">
    <property type="component" value="Unassembled WGS sequence"/>
</dbReference>
<dbReference type="OrthoDB" id="122697at2759"/>